<keyword evidence="2" id="KW-0460">Magnesium</keyword>
<dbReference type="PANTHER" id="PTHR30270">
    <property type="entry name" value="THIAMINE-MONOPHOSPHATE KINASE"/>
    <property type="match status" value="1"/>
</dbReference>
<feature type="binding site" evidence="2">
    <location>
        <position position="74"/>
    </location>
    <ligand>
        <name>Mg(2+)</name>
        <dbReference type="ChEBI" id="CHEBI:18420"/>
        <label>1</label>
    </ligand>
</feature>
<feature type="binding site" evidence="2">
    <location>
        <position position="241"/>
    </location>
    <ligand>
        <name>Mg(2+)</name>
        <dbReference type="ChEBI" id="CHEBI:18420"/>
        <label>5</label>
    </ligand>
</feature>
<keyword evidence="2" id="KW-0067">ATP-binding</keyword>
<feature type="binding site" evidence="2">
    <location>
        <position position="102"/>
    </location>
    <ligand>
        <name>Mg(2+)</name>
        <dbReference type="ChEBI" id="CHEBI:18420"/>
        <label>4</label>
    </ligand>
</feature>
<evidence type="ECO:0000313" key="5">
    <source>
        <dbReference type="Proteomes" id="UP001196601"/>
    </source>
</evidence>
<accession>A0ABS5Q5R6</accession>
<evidence type="ECO:0000259" key="3">
    <source>
        <dbReference type="Pfam" id="PF00586"/>
    </source>
</evidence>
<keyword evidence="2" id="KW-0547">Nucleotide-binding</keyword>
<dbReference type="PIRSF" id="PIRSF005303">
    <property type="entry name" value="Thiam_monoph_kin"/>
    <property type="match status" value="1"/>
</dbReference>
<dbReference type="EMBL" id="JADPMV010000002">
    <property type="protein sequence ID" value="MBS7664110.1"/>
    <property type="molecule type" value="Genomic_DNA"/>
</dbReference>
<dbReference type="InterPro" id="IPR006283">
    <property type="entry name" value="ThiL-like"/>
</dbReference>
<feature type="binding site" evidence="2">
    <location>
        <position position="240"/>
    </location>
    <ligand>
        <name>ATP</name>
        <dbReference type="ChEBI" id="CHEBI:30616"/>
    </ligand>
</feature>
<dbReference type="EC" id="2.7.4.16" evidence="2"/>
<dbReference type="CDD" id="cd02194">
    <property type="entry name" value="ThiL"/>
    <property type="match status" value="1"/>
</dbReference>
<sequence>MACWTSWRRACAPTKSAPTSAEPGASALGEFELIRHYFAAASCARAGEGVVLGIGDDCALLELAAGEQLAVSTDTLVEGVHFPAAAEPFSLGQRALGVSLSDLAAMGAAPIGFTLALTLPRAEPAWLEAFARGLDQMARQCSARLIGGDTTRGPLSLTLTVCGRVPAGQALTRAGAQAGDLLCVGGCLGEGAGALELVLGRRQAKAQVAEALLPRYWAPQPQLALGQALRGKATAALDISDGLLADCGHIATASGVALLVEQARLPLSAALLDLLGEEGARRCALGGGDDYLLAFTLPAEHLHGLQAAGWPLQVIGRVEAGAGVRLLDAQGRALAPPARGYQHFGAAGV</sequence>
<comment type="caution">
    <text evidence="4">The sequence shown here is derived from an EMBL/GenBank/DDBJ whole genome shotgun (WGS) entry which is preliminary data.</text>
</comment>
<feature type="binding site" evidence="2">
    <location>
        <position position="289"/>
    </location>
    <ligand>
        <name>substrate</name>
    </ligand>
</feature>
<feature type="binding site" evidence="2">
    <location>
        <begin position="148"/>
        <end position="149"/>
    </location>
    <ligand>
        <name>ATP</name>
        <dbReference type="ChEBI" id="CHEBI:30616"/>
    </ligand>
</feature>
<comment type="caution">
    <text evidence="2">Lacks conserved residue(s) required for the propagation of feature annotation.</text>
</comment>
<protein>
    <recommendedName>
        <fullName evidence="2">Thiamine-monophosphate kinase</fullName>
        <shortName evidence="2">TMP kinase</shortName>
        <shortName evidence="2">Thiamine-phosphate kinase</shortName>
        <ecNumber evidence="2">2.7.4.16</ecNumber>
    </recommendedName>
</protein>
<dbReference type="NCBIfam" id="TIGR01379">
    <property type="entry name" value="thiL"/>
    <property type="match status" value="1"/>
</dbReference>
<feature type="binding site" evidence="2">
    <location>
        <position position="74"/>
    </location>
    <ligand>
        <name>Mg(2+)</name>
        <dbReference type="ChEBI" id="CHEBI:18420"/>
        <label>2</label>
    </ligand>
</feature>
<feature type="binding site" evidence="2">
    <location>
        <position position="341"/>
    </location>
    <ligand>
        <name>substrate</name>
    </ligand>
</feature>
<dbReference type="SUPFAM" id="SSF56042">
    <property type="entry name" value="PurM C-terminal domain-like"/>
    <property type="match status" value="1"/>
</dbReference>
<feature type="binding site" evidence="2">
    <location>
        <position position="102"/>
    </location>
    <ligand>
        <name>Mg(2+)</name>
        <dbReference type="ChEBI" id="CHEBI:18420"/>
        <label>2</label>
    </ligand>
</feature>
<dbReference type="InterPro" id="IPR036921">
    <property type="entry name" value="PurM-like_N_sf"/>
</dbReference>
<feature type="binding site" evidence="2">
    <location>
        <position position="238"/>
    </location>
    <ligand>
        <name>Mg(2+)</name>
        <dbReference type="ChEBI" id="CHEBI:18420"/>
        <label>3</label>
    </ligand>
</feature>
<comment type="catalytic activity">
    <reaction evidence="2">
        <text>thiamine phosphate + ATP = thiamine diphosphate + ADP</text>
        <dbReference type="Rhea" id="RHEA:15913"/>
        <dbReference type="ChEBI" id="CHEBI:30616"/>
        <dbReference type="ChEBI" id="CHEBI:37575"/>
        <dbReference type="ChEBI" id="CHEBI:58937"/>
        <dbReference type="ChEBI" id="CHEBI:456216"/>
        <dbReference type="EC" id="2.7.4.16"/>
    </reaction>
</comment>
<evidence type="ECO:0000256" key="1">
    <source>
        <dbReference type="ARBA" id="ARBA00022977"/>
    </source>
</evidence>
<comment type="function">
    <text evidence="2">Catalyzes the ATP-dependent phosphorylation of thiamine-monophosphate (TMP) to form thiamine-pyrophosphate (TPP), the active form of vitamin B1.</text>
</comment>
<dbReference type="GO" id="GO:0009030">
    <property type="term" value="F:thiamine-phosphate kinase activity"/>
    <property type="evidence" value="ECO:0007669"/>
    <property type="project" value="UniProtKB-EC"/>
</dbReference>
<dbReference type="Gene3D" id="3.90.650.10">
    <property type="entry name" value="PurM-like C-terminal domain"/>
    <property type="match status" value="1"/>
</dbReference>
<feature type="binding site" evidence="2">
    <location>
        <position position="173"/>
    </location>
    <ligand>
        <name>ATP</name>
        <dbReference type="ChEBI" id="CHEBI:30616"/>
    </ligand>
</feature>
<dbReference type="InterPro" id="IPR016188">
    <property type="entry name" value="PurM-like_N"/>
</dbReference>
<proteinExistence type="inferred from homology"/>
<gene>
    <name evidence="2 4" type="primary">thiL</name>
    <name evidence="4" type="ORF">I0D00_19470</name>
</gene>
<dbReference type="SUPFAM" id="SSF55326">
    <property type="entry name" value="PurM N-terminal domain-like"/>
    <property type="match status" value="1"/>
</dbReference>
<comment type="pathway">
    <text evidence="2">Cofactor biosynthesis; thiamine diphosphate biosynthesis; thiamine diphosphate from thiamine phosphate: step 1/1.</text>
</comment>
<feature type="binding site" evidence="2">
    <location>
        <position position="72"/>
    </location>
    <ligand>
        <name>Mg(2+)</name>
        <dbReference type="ChEBI" id="CHEBI:18420"/>
        <label>4</label>
    </ligand>
</feature>
<feature type="binding site" evidence="2">
    <location>
        <position position="57"/>
    </location>
    <ligand>
        <name>Mg(2+)</name>
        <dbReference type="ChEBI" id="CHEBI:18420"/>
        <label>4</label>
    </ligand>
</feature>
<feature type="binding site" evidence="2">
    <location>
        <position position="81"/>
    </location>
    <ligand>
        <name>substrate</name>
    </ligand>
</feature>
<dbReference type="InterPro" id="IPR036676">
    <property type="entry name" value="PurM-like_C_sf"/>
</dbReference>
<feature type="binding site" evidence="2">
    <location>
        <position position="149"/>
    </location>
    <ligand>
        <name>Mg(2+)</name>
        <dbReference type="ChEBI" id="CHEBI:18420"/>
        <label>1</label>
    </ligand>
</feature>
<dbReference type="Gene3D" id="3.30.1330.10">
    <property type="entry name" value="PurM-like, N-terminal domain"/>
    <property type="match status" value="1"/>
</dbReference>
<keyword evidence="2 4" id="KW-0418">Kinase</keyword>
<keyword evidence="2 4" id="KW-0808">Transferase</keyword>
<comment type="miscellaneous">
    <text evidence="2">Reaction mechanism of ThiL seems to utilize a direct, inline transfer of the gamma-phosphate of ATP to TMP rather than a phosphorylated enzyme intermediate.</text>
</comment>
<reference evidence="4 5" key="1">
    <citation type="journal article" date="2021" name="Syst. Appl. Microbiol.">
        <title>Pseudomonas lalucatii sp. nov. isolated from Vallgornera, a karstic cave in Mallorca, Western Mediterranean.</title>
        <authorList>
            <person name="Busquets A."/>
            <person name="Mulet M."/>
            <person name="Gomila M."/>
            <person name="Garcia-Valdes E."/>
        </authorList>
    </citation>
    <scope>NUCLEOTIDE SEQUENCE [LARGE SCALE GENOMIC DNA]</scope>
    <source>
        <strain evidence="4 5">R1b54</strain>
    </source>
</reference>
<feature type="binding site" evidence="2">
    <location>
        <position position="102"/>
    </location>
    <ligand>
        <name>Mg(2+)</name>
        <dbReference type="ChEBI" id="CHEBI:18420"/>
        <label>3</label>
    </ligand>
</feature>
<feature type="binding site" evidence="2">
    <location>
        <position position="57"/>
    </location>
    <ligand>
        <name>Mg(2+)</name>
        <dbReference type="ChEBI" id="CHEBI:18420"/>
        <label>3</label>
    </ligand>
</feature>
<dbReference type="Pfam" id="PF00586">
    <property type="entry name" value="AIRS"/>
    <property type="match status" value="1"/>
</dbReference>
<comment type="similarity">
    <text evidence="2">Belongs to the thiamine-monophosphate kinase family.</text>
</comment>
<evidence type="ECO:0000313" key="4">
    <source>
        <dbReference type="EMBL" id="MBS7664110.1"/>
    </source>
</evidence>
<evidence type="ECO:0000256" key="2">
    <source>
        <dbReference type="HAMAP-Rule" id="MF_02128"/>
    </source>
</evidence>
<dbReference type="Proteomes" id="UP001196601">
    <property type="component" value="Unassembled WGS sequence"/>
</dbReference>
<keyword evidence="2" id="KW-0479">Metal-binding</keyword>
<dbReference type="PANTHER" id="PTHR30270:SF0">
    <property type="entry name" value="THIAMINE-MONOPHOSPHATE KINASE"/>
    <property type="match status" value="1"/>
</dbReference>
<keyword evidence="5" id="KW-1185">Reference proteome</keyword>
<feature type="binding site" evidence="2">
    <location>
        <position position="73"/>
    </location>
    <ligand>
        <name>Mg(2+)</name>
        <dbReference type="ChEBI" id="CHEBI:18420"/>
        <label>1</label>
    </ligand>
</feature>
<name>A0ABS5Q5R6_9PSED</name>
<feature type="domain" description="PurM-like N-terminal" evidence="3">
    <location>
        <begin position="55"/>
        <end position="165"/>
    </location>
</feature>
<keyword evidence="1 2" id="KW-0784">Thiamine biosynthesis</keyword>
<dbReference type="HAMAP" id="MF_02128">
    <property type="entry name" value="TMP_kinase"/>
    <property type="match status" value="1"/>
</dbReference>
<organism evidence="4 5">
    <name type="scientific">Pseudomonas lalucatii</name>
    <dbReference type="NCBI Taxonomy" id="1424203"/>
    <lineage>
        <taxon>Bacteria</taxon>
        <taxon>Pseudomonadati</taxon>
        <taxon>Pseudomonadota</taxon>
        <taxon>Gammaproteobacteria</taxon>
        <taxon>Pseudomonadales</taxon>
        <taxon>Pseudomonadaceae</taxon>
        <taxon>Pseudomonas</taxon>
    </lineage>
</organism>